<protein>
    <submittedName>
        <fullName evidence="1">Uncharacterized protein</fullName>
    </submittedName>
</protein>
<proteinExistence type="predicted"/>
<evidence type="ECO:0000313" key="1">
    <source>
        <dbReference type="EMBL" id="KAF8400593.1"/>
    </source>
</evidence>
<name>A0A835DDR7_TETSI</name>
<dbReference type="EMBL" id="JABCRI010000009">
    <property type="protein sequence ID" value="KAF8400593.1"/>
    <property type="molecule type" value="Genomic_DNA"/>
</dbReference>
<evidence type="ECO:0000313" key="2">
    <source>
        <dbReference type="Proteomes" id="UP000655225"/>
    </source>
</evidence>
<dbReference type="OrthoDB" id="1697430at2759"/>
<accession>A0A835DDR7</accession>
<sequence length="161" mass="18528">MRCMMKEYWFQIRLTPENHRFITMQGFTVSNIKECNLTESDMKLHQKQRKRKNLDDEGTSNCNVPLILSSLHQSILPELCTKKDKELVDKKLAKAFIMNNIAFNVVQSPSFIAMMKATSDFDIDDEREEYETGESFGDDSGDISWLDTMFGLGSSQNPDVI</sequence>
<gene>
    <name evidence="1" type="ORF">HHK36_013892</name>
</gene>
<dbReference type="AlphaFoldDB" id="A0A835DDR7"/>
<keyword evidence="2" id="KW-1185">Reference proteome</keyword>
<reference evidence="1 2" key="1">
    <citation type="submission" date="2020-04" db="EMBL/GenBank/DDBJ databases">
        <title>Plant Genome Project.</title>
        <authorList>
            <person name="Zhang R.-G."/>
        </authorList>
    </citation>
    <scope>NUCLEOTIDE SEQUENCE [LARGE SCALE GENOMIC DNA]</scope>
    <source>
        <strain evidence="1">YNK0</strain>
        <tissue evidence="1">Leaf</tissue>
    </source>
</reference>
<dbReference type="Proteomes" id="UP000655225">
    <property type="component" value="Unassembled WGS sequence"/>
</dbReference>
<comment type="caution">
    <text evidence="1">The sequence shown here is derived from an EMBL/GenBank/DDBJ whole genome shotgun (WGS) entry which is preliminary data.</text>
</comment>
<organism evidence="1 2">
    <name type="scientific">Tetracentron sinense</name>
    <name type="common">Spur-leaf</name>
    <dbReference type="NCBI Taxonomy" id="13715"/>
    <lineage>
        <taxon>Eukaryota</taxon>
        <taxon>Viridiplantae</taxon>
        <taxon>Streptophyta</taxon>
        <taxon>Embryophyta</taxon>
        <taxon>Tracheophyta</taxon>
        <taxon>Spermatophyta</taxon>
        <taxon>Magnoliopsida</taxon>
        <taxon>Trochodendrales</taxon>
        <taxon>Trochodendraceae</taxon>
        <taxon>Tetracentron</taxon>
    </lineage>
</organism>